<name>A0A392SHH1_9FABA</name>
<dbReference type="Proteomes" id="UP000265520">
    <property type="component" value="Unassembled WGS sequence"/>
</dbReference>
<sequence>MVRGCCGGHGSGCCCDDFGAGAVSMLLVSGWGDGGGR</sequence>
<protein>
    <submittedName>
        <fullName evidence="1">Uncharacterized protein</fullName>
    </submittedName>
</protein>
<proteinExistence type="predicted"/>
<evidence type="ECO:0000313" key="1">
    <source>
        <dbReference type="EMBL" id="MCI47306.1"/>
    </source>
</evidence>
<accession>A0A392SHH1</accession>
<comment type="caution">
    <text evidence="1">The sequence shown here is derived from an EMBL/GenBank/DDBJ whole genome shotgun (WGS) entry which is preliminary data.</text>
</comment>
<reference evidence="1 2" key="1">
    <citation type="journal article" date="2018" name="Front. Plant Sci.">
        <title>Red Clover (Trifolium pratense) and Zigzag Clover (T. medium) - A Picture of Genomic Similarities and Differences.</title>
        <authorList>
            <person name="Dluhosova J."/>
            <person name="Istvanek J."/>
            <person name="Nedelnik J."/>
            <person name="Repkova J."/>
        </authorList>
    </citation>
    <scope>NUCLEOTIDE SEQUENCE [LARGE SCALE GENOMIC DNA]</scope>
    <source>
        <strain evidence="2">cv. 10/8</strain>
        <tissue evidence="1">Leaf</tissue>
    </source>
</reference>
<evidence type="ECO:0000313" key="2">
    <source>
        <dbReference type="Proteomes" id="UP000265520"/>
    </source>
</evidence>
<organism evidence="1 2">
    <name type="scientific">Trifolium medium</name>
    <dbReference type="NCBI Taxonomy" id="97028"/>
    <lineage>
        <taxon>Eukaryota</taxon>
        <taxon>Viridiplantae</taxon>
        <taxon>Streptophyta</taxon>
        <taxon>Embryophyta</taxon>
        <taxon>Tracheophyta</taxon>
        <taxon>Spermatophyta</taxon>
        <taxon>Magnoliopsida</taxon>
        <taxon>eudicotyledons</taxon>
        <taxon>Gunneridae</taxon>
        <taxon>Pentapetalae</taxon>
        <taxon>rosids</taxon>
        <taxon>fabids</taxon>
        <taxon>Fabales</taxon>
        <taxon>Fabaceae</taxon>
        <taxon>Papilionoideae</taxon>
        <taxon>50 kb inversion clade</taxon>
        <taxon>NPAAA clade</taxon>
        <taxon>Hologalegina</taxon>
        <taxon>IRL clade</taxon>
        <taxon>Trifolieae</taxon>
        <taxon>Trifolium</taxon>
    </lineage>
</organism>
<feature type="non-terminal residue" evidence="1">
    <location>
        <position position="37"/>
    </location>
</feature>
<dbReference type="EMBL" id="LXQA010370627">
    <property type="protein sequence ID" value="MCI47306.1"/>
    <property type="molecule type" value="Genomic_DNA"/>
</dbReference>
<keyword evidence="2" id="KW-1185">Reference proteome</keyword>
<dbReference type="AlphaFoldDB" id="A0A392SHH1"/>